<keyword evidence="7" id="KW-0687">Ribonucleoprotein</keyword>
<dbReference type="InterPro" id="IPR039432">
    <property type="entry name" value="SRP9_dom"/>
</dbReference>
<feature type="region of interest" description="Disordered" evidence="9">
    <location>
        <begin position="78"/>
        <end position="98"/>
    </location>
</feature>
<dbReference type="EMBL" id="QOKY01000169">
    <property type="protein sequence ID" value="RMZ55195.1"/>
    <property type="molecule type" value="Genomic_DNA"/>
</dbReference>
<evidence type="ECO:0000313" key="12">
    <source>
        <dbReference type="EMBL" id="RMZ55195.1"/>
    </source>
</evidence>
<evidence type="ECO:0000256" key="6">
    <source>
        <dbReference type="ARBA" id="ARBA00023135"/>
    </source>
</evidence>
<evidence type="ECO:0000256" key="5">
    <source>
        <dbReference type="ARBA" id="ARBA00022884"/>
    </source>
</evidence>
<sequence length="98" mass="11083">MYIENWESFYQQAEALYTANPLLTRYSIKYRHCDGKLSVKVTDNTTCLQYKTDQQADLKKVDKLNALFFALMATGQAPQEEAGRTAPVRSAGASRRKG</sequence>
<reference evidence="12" key="3">
    <citation type="submission" date="2018-10" db="EMBL/GenBank/DDBJ databases">
        <authorList>
            <person name="Hovde B."/>
            <person name="Zhang X."/>
        </authorList>
    </citation>
    <scope>NUCLEOTIDE SEQUENCE [LARGE SCALE GENOMIC DNA]</scope>
    <source>
        <strain evidence="12">UTEX 25</strain>
    </source>
</reference>
<dbReference type="Proteomes" id="UP000028924">
    <property type="component" value="Unassembled WGS sequence"/>
</dbReference>
<accession>A0A087SC98</accession>
<evidence type="ECO:0000256" key="4">
    <source>
        <dbReference type="ARBA" id="ARBA00022490"/>
    </source>
</evidence>
<evidence type="ECO:0000259" key="10">
    <source>
        <dbReference type="Pfam" id="PF05486"/>
    </source>
</evidence>
<dbReference type="GO" id="GO:0008312">
    <property type="term" value="F:7S RNA binding"/>
    <property type="evidence" value="ECO:0007669"/>
    <property type="project" value="InterPro"/>
</dbReference>
<dbReference type="EMBL" id="KL662090">
    <property type="protein sequence ID" value="KFM23352.1"/>
    <property type="molecule type" value="Genomic_DNA"/>
</dbReference>
<reference evidence="14" key="2">
    <citation type="journal article" date="2018" name="Algal Res.">
        <title>Characterization of plant carbon substrate utilization by Auxenochlorella protothecoides.</title>
        <authorList>
            <person name="Vogler B.W."/>
            <person name="Starkenburg S.R."/>
            <person name="Sudasinghe N."/>
            <person name="Schambach J.Y."/>
            <person name="Rollin J.A."/>
            <person name="Pattathil S."/>
            <person name="Barry A.N."/>
        </authorList>
    </citation>
    <scope>NUCLEOTIDE SEQUENCE [LARGE SCALE GENOMIC DNA]</scope>
    <source>
        <strain evidence="14">UTEX 25</strain>
    </source>
</reference>
<comment type="function">
    <text evidence="8">Component of the signal recognition particle (SRP) complex, a ribonucleoprotein complex that mediates the cotranslational targeting of secretory and membrane proteins to the endoplasmic reticulum (ER). SRP9 together with SRP14 and the Alu portion of the SRP RNA, constitutes the elongation arrest domain of SRP. The complex of SRP9 and SRP14 is required for SRP RNA binding.</text>
</comment>
<keyword evidence="4" id="KW-0963">Cytoplasm</keyword>
<evidence type="ECO:0000256" key="8">
    <source>
        <dbReference type="ARBA" id="ARBA00045462"/>
    </source>
</evidence>
<evidence type="ECO:0000313" key="11">
    <source>
        <dbReference type="EMBL" id="KFM23352.1"/>
    </source>
</evidence>
<dbReference type="Gene3D" id="3.30.720.10">
    <property type="entry name" value="Signal recognition particle alu RNA binding heterodimer, srp9/1"/>
    <property type="match status" value="1"/>
</dbReference>
<evidence type="ECO:0000313" key="13">
    <source>
        <dbReference type="Proteomes" id="UP000028924"/>
    </source>
</evidence>
<evidence type="ECO:0000256" key="2">
    <source>
        <dbReference type="ARBA" id="ARBA00009193"/>
    </source>
</evidence>
<proteinExistence type="inferred from homology"/>
<feature type="domain" description="SRP9" evidence="10">
    <location>
        <begin position="4"/>
        <end position="63"/>
    </location>
</feature>
<reference evidence="11 13" key="1">
    <citation type="journal article" date="2014" name="BMC Genomics">
        <title>Oil accumulation mechanisms of the oleaginous microalga Chlorella protothecoides revealed through its genome, transcriptomes, and proteomes.</title>
        <authorList>
            <person name="Gao C."/>
            <person name="Wang Y."/>
            <person name="Shen Y."/>
            <person name="Yan D."/>
            <person name="He X."/>
            <person name="Dai J."/>
            <person name="Wu Q."/>
        </authorList>
    </citation>
    <scope>NUCLEOTIDE SEQUENCE [LARGE SCALE GENOMIC DNA]</scope>
    <source>
        <strain evidence="11 13">0710</strain>
    </source>
</reference>
<dbReference type="GO" id="GO:0006614">
    <property type="term" value="P:SRP-dependent cotranslational protein targeting to membrane"/>
    <property type="evidence" value="ECO:0007669"/>
    <property type="project" value="InterPro"/>
</dbReference>
<keyword evidence="6" id="KW-0733">Signal recognition particle</keyword>
<comment type="subcellular location">
    <subcellularLocation>
        <location evidence="1">Cytoplasm</location>
    </subcellularLocation>
</comment>
<dbReference type="STRING" id="3075.A0A087SC98"/>
<dbReference type="InterPro" id="IPR039914">
    <property type="entry name" value="SRP9-like"/>
</dbReference>
<dbReference type="Proteomes" id="UP000279271">
    <property type="component" value="Unassembled WGS sequence"/>
</dbReference>
<dbReference type="PANTHER" id="PTHR12834">
    <property type="entry name" value="SIGNAL RECOGNITION PARTICLE 9 KDA PROTEIN"/>
    <property type="match status" value="1"/>
</dbReference>
<organism evidence="11 13">
    <name type="scientific">Auxenochlorella protothecoides</name>
    <name type="common">Green microalga</name>
    <name type="synonym">Chlorella protothecoides</name>
    <dbReference type="NCBI Taxonomy" id="3075"/>
    <lineage>
        <taxon>Eukaryota</taxon>
        <taxon>Viridiplantae</taxon>
        <taxon>Chlorophyta</taxon>
        <taxon>core chlorophytes</taxon>
        <taxon>Trebouxiophyceae</taxon>
        <taxon>Chlorellales</taxon>
        <taxon>Chlorellaceae</taxon>
        <taxon>Auxenochlorella</taxon>
    </lineage>
</organism>
<name>A0A087SC98_AUXPR</name>
<evidence type="ECO:0000256" key="9">
    <source>
        <dbReference type="SAM" id="MobiDB-lite"/>
    </source>
</evidence>
<dbReference type="GO" id="GO:0005786">
    <property type="term" value="C:signal recognition particle, endoplasmic reticulum targeting"/>
    <property type="evidence" value="ECO:0007669"/>
    <property type="project" value="UniProtKB-KW"/>
</dbReference>
<dbReference type="PANTHER" id="PTHR12834:SF12">
    <property type="entry name" value="SIGNAL RECOGNITION PARTICLE 9 KDA PROTEIN"/>
    <property type="match status" value="1"/>
</dbReference>
<dbReference type="KEGG" id="apro:F751_1048"/>
<dbReference type="AlphaFoldDB" id="A0A087SC98"/>
<comment type="similarity">
    <text evidence="2">Belongs to the SRP9 family.</text>
</comment>
<evidence type="ECO:0000313" key="14">
    <source>
        <dbReference type="Proteomes" id="UP000279271"/>
    </source>
</evidence>
<dbReference type="SUPFAM" id="SSF54762">
    <property type="entry name" value="Signal recognition particle alu RNA binding heterodimer, SRP9/14"/>
    <property type="match status" value="1"/>
</dbReference>
<reference evidence="12" key="4">
    <citation type="submission" date="2018-11" db="EMBL/GenBank/DDBJ databases">
        <title>Characterization of plant carbon substrate utilization by Auxenochlorella protothecoides.</title>
        <authorList>
            <person name="Vogler B.W."/>
            <person name="Starkenburg S.R."/>
            <person name="Sudasinghe N."/>
            <person name="Schambach J.Y."/>
            <person name="Rollin J.A."/>
            <person name="Pattathil S."/>
            <person name="Barry A.N."/>
        </authorList>
    </citation>
    <scope>NUCLEOTIDE SEQUENCE [LARGE SCALE GENOMIC DNA]</scope>
    <source>
        <strain evidence="12">UTEX 25</strain>
    </source>
</reference>
<evidence type="ECO:0000256" key="3">
    <source>
        <dbReference type="ARBA" id="ARBA00020414"/>
    </source>
</evidence>
<dbReference type="Pfam" id="PF05486">
    <property type="entry name" value="SRP9-21"/>
    <property type="match status" value="1"/>
</dbReference>
<protein>
    <recommendedName>
        <fullName evidence="3">Signal recognition particle 9 kDa protein</fullName>
    </recommendedName>
</protein>
<evidence type="ECO:0000256" key="1">
    <source>
        <dbReference type="ARBA" id="ARBA00004496"/>
    </source>
</evidence>
<dbReference type="FunFam" id="3.30.720.10:FF:000001">
    <property type="entry name" value="Signal recognition particle 9 kDa protein"/>
    <property type="match status" value="1"/>
</dbReference>
<evidence type="ECO:0000256" key="7">
    <source>
        <dbReference type="ARBA" id="ARBA00023274"/>
    </source>
</evidence>
<keyword evidence="13" id="KW-1185">Reference proteome</keyword>
<dbReference type="OrthoDB" id="360923at2759"/>
<keyword evidence="5" id="KW-0694">RNA-binding</keyword>
<dbReference type="GO" id="GO:0005829">
    <property type="term" value="C:cytosol"/>
    <property type="evidence" value="ECO:0007669"/>
    <property type="project" value="UniProtKB-ARBA"/>
</dbReference>
<dbReference type="InterPro" id="IPR009018">
    <property type="entry name" value="Signal_recog_particle_SRP9/14"/>
</dbReference>
<dbReference type="eggNOG" id="KOG3465">
    <property type="taxonomic scope" value="Eukaryota"/>
</dbReference>
<dbReference type="GeneID" id="23612439"/>
<dbReference type="RefSeq" id="XP_011396222.1">
    <property type="nucleotide sequence ID" value="XM_011397920.1"/>
</dbReference>
<gene>
    <name evidence="12" type="ORF">APUTEX25_005473</name>
    <name evidence="11" type="ORF">F751_1048</name>
</gene>